<name>A0A8D8A8V3_CULPI</name>
<keyword evidence="1" id="KW-1133">Transmembrane helix</keyword>
<keyword evidence="1" id="KW-0812">Transmembrane</keyword>
<dbReference type="AlphaFoldDB" id="A0A8D8A8V3"/>
<sequence length="100" mass="11555">MTRSFFFARFSCGGFTLISDVLMSFFCWSRSLMMCDLVFDFQHIFLLRGLVGLLRGLVMMSWRFLNASGGFNQLTVAVLTAELSLRRTRELARYCNNLCQ</sequence>
<feature type="transmembrane region" description="Helical" evidence="1">
    <location>
        <begin position="6"/>
        <end position="28"/>
    </location>
</feature>
<keyword evidence="1" id="KW-0472">Membrane</keyword>
<protein>
    <submittedName>
        <fullName evidence="2">(northern house mosquito) hypothetical protein</fullName>
    </submittedName>
</protein>
<accession>A0A8D8A8V3</accession>
<proteinExistence type="predicted"/>
<evidence type="ECO:0000256" key="1">
    <source>
        <dbReference type="SAM" id="Phobius"/>
    </source>
</evidence>
<evidence type="ECO:0000313" key="2">
    <source>
        <dbReference type="EMBL" id="CAG6452513.1"/>
    </source>
</evidence>
<reference evidence="2" key="1">
    <citation type="submission" date="2021-05" db="EMBL/GenBank/DDBJ databases">
        <authorList>
            <person name="Alioto T."/>
            <person name="Alioto T."/>
            <person name="Gomez Garrido J."/>
        </authorList>
    </citation>
    <scope>NUCLEOTIDE SEQUENCE</scope>
</reference>
<dbReference type="EMBL" id="HBUE01020913">
    <property type="protein sequence ID" value="CAG6452516.1"/>
    <property type="molecule type" value="Transcribed_RNA"/>
</dbReference>
<organism evidence="2">
    <name type="scientific">Culex pipiens</name>
    <name type="common">House mosquito</name>
    <dbReference type="NCBI Taxonomy" id="7175"/>
    <lineage>
        <taxon>Eukaryota</taxon>
        <taxon>Metazoa</taxon>
        <taxon>Ecdysozoa</taxon>
        <taxon>Arthropoda</taxon>
        <taxon>Hexapoda</taxon>
        <taxon>Insecta</taxon>
        <taxon>Pterygota</taxon>
        <taxon>Neoptera</taxon>
        <taxon>Endopterygota</taxon>
        <taxon>Diptera</taxon>
        <taxon>Nematocera</taxon>
        <taxon>Culicoidea</taxon>
        <taxon>Culicidae</taxon>
        <taxon>Culicinae</taxon>
        <taxon>Culicini</taxon>
        <taxon>Culex</taxon>
        <taxon>Culex</taxon>
    </lineage>
</organism>
<feature type="transmembrane region" description="Helical" evidence="1">
    <location>
        <begin position="37"/>
        <end position="58"/>
    </location>
</feature>
<dbReference type="EMBL" id="HBUE01020910">
    <property type="protein sequence ID" value="CAG6452513.1"/>
    <property type="molecule type" value="Transcribed_RNA"/>
</dbReference>